<feature type="compositionally biased region" description="Basic and acidic residues" evidence="1">
    <location>
        <begin position="177"/>
        <end position="201"/>
    </location>
</feature>
<protein>
    <submittedName>
        <fullName evidence="3">Uncharacterized protein</fullName>
    </submittedName>
</protein>
<gene>
    <name evidence="3" type="primary">LOC139176081</name>
</gene>
<reference evidence="3" key="2">
    <citation type="submission" date="2025-08" db="UniProtKB">
        <authorList>
            <consortium name="RefSeq"/>
        </authorList>
    </citation>
    <scope>IDENTIFICATION</scope>
    <source>
        <tissue evidence="3">Blood</tissue>
    </source>
</reference>
<evidence type="ECO:0000313" key="2">
    <source>
        <dbReference type="Proteomes" id="UP001652663"/>
    </source>
</evidence>
<feature type="region of interest" description="Disordered" evidence="1">
    <location>
        <begin position="177"/>
        <end position="217"/>
    </location>
</feature>
<feature type="compositionally biased region" description="Low complexity" evidence="1">
    <location>
        <begin position="313"/>
        <end position="331"/>
    </location>
</feature>
<proteinExistence type="predicted"/>
<feature type="compositionally biased region" description="Low complexity" evidence="1">
    <location>
        <begin position="52"/>
        <end position="64"/>
    </location>
</feature>
<reference evidence="2" key="1">
    <citation type="submission" date="2025-05" db="UniProtKB">
        <authorList>
            <consortium name="RefSeq"/>
        </authorList>
    </citation>
    <scope>NUCLEOTIDE SEQUENCE [LARGE SCALE GENOMIC DNA]</scope>
</reference>
<feature type="compositionally biased region" description="Pro residues" evidence="1">
    <location>
        <begin position="301"/>
        <end position="312"/>
    </location>
</feature>
<evidence type="ECO:0000256" key="1">
    <source>
        <dbReference type="SAM" id="MobiDB-lite"/>
    </source>
</evidence>
<name>A0ABM4T376_BOSIN</name>
<organism evidence="2 3">
    <name type="scientific">Bos indicus</name>
    <name type="common">Zebu</name>
    <dbReference type="NCBI Taxonomy" id="9915"/>
    <lineage>
        <taxon>Eukaryota</taxon>
        <taxon>Metazoa</taxon>
        <taxon>Chordata</taxon>
        <taxon>Craniata</taxon>
        <taxon>Vertebrata</taxon>
        <taxon>Euteleostomi</taxon>
        <taxon>Mammalia</taxon>
        <taxon>Eutheria</taxon>
        <taxon>Laurasiatheria</taxon>
        <taxon>Artiodactyla</taxon>
        <taxon>Ruminantia</taxon>
        <taxon>Pecora</taxon>
        <taxon>Bovidae</taxon>
        <taxon>Bovinae</taxon>
        <taxon>Bos</taxon>
    </lineage>
</organism>
<dbReference type="Proteomes" id="UP001652663">
    <property type="component" value="Chromosome 2"/>
</dbReference>
<keyword evidence="2" id="KW-1185">Reference proteome</keyword>
<accession>A0ABM4T376</accession>
<evidence type="ECO:0000313" key="3">
    <source>
        <dbReference type="RefSeq" id="XP_070654495.1"/>
    </source>
</evidence>
<feature type="region of interest" description="Disordered" evidence="1">
    <location>
        <begin position="35"/>
        <end position="68"/>
    </location>
</feature>
<feature type="compositionally biased region" description="Gly residues" evidence="1">
    <location>
        <begin position="270"/>
        <end position="286"/>
    </location>
</feature>
<sequence>MEVFPRGRNLSPKRNQLVTLNCQKQECPQEKEEILFHGGATQAGGPSESAGSKKSSFKKFQQLSQEDRNGYLPGNELLKGQFPVLHYTQSLAQCPEVNSCSGPESLSDSQKRLRTTKPNFSTTSAVIYTRMDPKSASDYRKTTTLPLATTKEAEVINERSGTGFSKLYYHSDKHPTFPSHIQEKKPNQVTEHPKCNQGKKERSGKRVSLRVSQKSQDESLQLRFWDKIYLMEALTPLSRPPRACRPAGEPPGGPRRIRPSSAAVPPGGPEGPEGARGGPGCGGRGQGAAATGPAGPRPNRHPQPPRSTPLPRPAQAAPLAPLRPRLDPWPAARRRCPWAPPQAPESPAPTTPAPALSPFHSLPEAWRGPANPRPHIRVRGAGNGLGSSAAAATAPPWAPARAFPCQARGPRRQGCRGCTRRGSSLLQHHYRHCEDITPESRSSALRNDNFPTILEAEQRGARGKSAPAPDKVQIYASHLWKKVHTGRLHRRLGEKAGKKLGVPQKRLRLLQGGKCFCIF</sequence>
<dbReference type="RefSeq" id="XP_070654495.1">
    <property type="nucleotide sequence ID" value="XM_070798394.1"/>
</dbReference>
<feature type="compositionally biased region" description="Pro residues" evidence="1">
    <location>
        <begin position="338"/>
        <end position="352"/>
    </location>
</feature>
<feature type="region of interest" description="Disordered" evidence="1">
    <location>
        <begin position="238"/>
        <end position="353"/>
    </location>
</feature>
<dbReference type="GeneID" id="139176081"/>